<keyword evidence="3 4" id="KW-0732">Signal</keyword>
<sequence>MSARRGKKRWSAGAAFGLAATVVVAGCASPGAGGSGGAGTGKKPELSVTIYDRGAVPQNEGTIEKNRWTDWINANGPANVTFVAIPRNEATQKLTTLFVSGSAPDLVFEFSSVLRSQLYAQKQLMPVDEMIEKYSTTYKALLDKYPVLKTVAKMPDGKMYAFGKVNGLQTNHALYLRADWLKKLNLQVPKTTDDLFEVLKAFKEKDPDGNGKADTYGTSLAYITNQVLNAMFQNSKWVVEDGKLIHDWERAKAATAFKKRLYDEGIVDKDYLTDKAGQKAQQDWVNGKLGMWGGQTGGPGWLQVYESLKKNNPSAEVIVIPLPKGPYGQFSPVINNPVQLTAMVNAQAKNPEAIMKYVDFISSDQAGKTLGYGIEGTHYTAGKNGCPAFVDKDKAKEVTYASDFRMLFSPVLEGKCGRYEETLNLDNKAEKEYYDLLKMANEAYLTPERPIADITNPEHMPTLPQDLQLISTNTDKVINDLWIKAIVSGPSYTPEKAMAEAKSTWDQAGGKQVDDWYAKWYAENKDTALLKDKLYEFK</sequence>
<dbReference type="SUPFAM" id="SSF53850">
    <property type="entry name" value="Periplasmic binding protein-like II"/>
    <property type="match status" value="1"/>
</dbReference>
<dbReference type="AlphaFoldDB" id="A0A163UKH6"/>
<evidence type="ECO:0000313" key="6">
    <source>
        <dbReference type="Proteomes" id="UP000076563"/>
    </source>
</evidence>
<dbReference type="Pfam" id="PF01547">
    <property type="entry name" value="SBP_bac_1"/>
    <property type="match status" value="1"/>
</dbReference>
<dbReference type="STRING" id="1007103.GCA_000213315_06566"/>
<comment type="similarity">
    <text evidence="1">Belongs to the bacterial solute-binding protein 1 family.</text>
</comment>
<dbReference type="OrthoDB" id="2506821at2"/>
<dbReference type="PROSITE" id="PS51257">
    <property type="entry name" value="PROKAR_LIPOPROTEIN"/>
    <property type="match status" value="1"/>
</dbReference>
<evidence type="ECO:0000256" key="2">
    <source>
        <dbReference type="ARBA" id="ARBA00022448"/>
    </source>
</evidence>
<dbReference type="PANTHER" id="PTHR43649:SF34">
    <property type="entry name" value="ABC TRANSPORTER PERIPLASMIC-BINDING PROTEIN YCJN-RELATED"/>
    <property type="match status" value="1"/>
</dbReference>
<name>A0A163UKH6_9BACL</name>
<feature type="signal peptide" evidence="4">
    <location>
        <begin position="1"/>
        <end position="25"/>
    </location>
</feature>
<reference evidence="6" key="1">
    <citation type="submission" date="2016-01" db="EMBL/GenBank/DDBJ databases">
        <title>Draft genome of Chromobacterium sp. F49.</title>
        <authorList>
            <person name="Hong K.W."/>
        </authorList>
    </citation>
    <scope>NUCLEOTIDE SEQUENCE [LARGE SCALE GENOMIC DNA]</scope>
    <source>
        <strain evidence="6">M63</strain>
    </source>
</reference>
<proteinExistence type="inferred from homology"/>
<dbReference type="EMBL" id="LQRA01000091">
    <property type="protein sequence ID" value="KZE73453.1"/>
    <property type="molecule type" value="Genomic_DNA"/>
</dbReference>
<dbReference type="eggNOG" id="COG1653">
    <property type="taxonomic scope" value="Bacteria"/>
</dbReference>
<dbReference type="InterPro" id="IPR050490">
    <property type="entry name" value="Bact_solute-bd_prot1"/>
</dbReference>
<keyword evidence="6" id="KW-1185">Reference proteome</keyword>
<evidence type="ECO:0008006" key="7">
    <source>
        <dbReference type="Google" id="ProtNLM"/>
    </source>
</evidence>
<dbReference type="Proteomes" id="UP000076563">
    <property type="component" value="Unassembled WGS sequence"/>
</dbReference>
<evidence type="ECO:0000313" key="5">
    <source>
        <dbReference type="EMBL" id="KZE73453.1"/>
    </source>
</evidence>
<keyword evidence="2" id="KW-0813">Transport</keyword>
<evidence type="ECO:0000256" key="1">
    <source>
        <dbReference type="ARBA" id="ARBA00008520"/>
    </source>
</evidence>
<dbReference type="PANTHER" id="PTHR43649">
    <property type="entry name" value="ARABINOSE-BINDING PROTEIN-RELATED"/>
    <property type="match status" value="1"/>
</dbReference>
<organism evidence="5 6">
    <name type="scientific">Paenibacillus elgii</name>
    <dbReference type="NCBI Taxonomy" id="189691"/>
    <lineage>
        <taxon>Bacteria</taxon>
        <taxon>Bacillati</taxon>
        <taxon>Bacillota</taxon>
        <taxon>Bacilli</taxon>
        <taxon>Bacillales</taxon>
        <taxon>Paenibacillaceae</taxon>
        <taxon>Paenibacillus</taxon>
    </lineage>
</organism>
<protein>
    <recommendedName>
        <fullName evidence="7">ABC transporter substrate-binding protein</fullName>
    </recommendedName>
</protein>
<gene>
    <name evidence="5" type="ORF">AV654_32060</name>
</gene>
<feature type="chain" id="PRO_5038850663" description="ABC transporter substrate-binding protein" evidence="4">
    <location>
        <begin position="26"/>
        <end position="538"/>
    </location>
</feature>
<dbReference type="RefSeq" id="WP_063186863.1">
    <property type="nucleotide sequence ID" value="NZ_LQRA01000091.1"/>
</dbReference>
<accession>A0A163UKH6</accession>
<dbReference type="Gene3D" id="3.40.190.10">
    <property type="entry name" value="Periplasmic binding protein-like II"/>
    <property type="match status" value="2"/>
</dbReference>
<evidence type="ECO:0000256" key="4">
    <source>
        <dbReference type="SAM" id="SignalP"/>
    </source>
</evidence>
<comment type="caution">
    <text evidence="5">The sequence shown here is derived from an EMBL/GenBank/DDBJ whole genome shotgun (WGS) entry which is preliminary data.</text>
</comment>
<dbReference type="InterPro" id="IPR006059">
    <property type="entry name" value="SBP"/>
</dbReference>
<evidence type="ECO:0000256" key="3">
    <source>
        <dbReference type="ARBA" id="ARBA00022729"/>
    </source>
</evidence>